<evidence type="ECO:0000256" key="2">
    <source>
        <dbReference type="ARBA" id="ARBA00022679"/>
    </source>
</evidence>
<dbReference type="EMBL" id="JAMSHJ010000006">
    <property type="protein sequence ID" value="KAI5392866.1"/>
    <property type="molecule type" value="Genomic_DNA"/>
</dbReference>
<dbReference type="GO" id="GO:0005886">
    <property type="term" value="C:plasma membrane"/>
    <property type="evidence" value="ECO:0007669"/>
    <property type="project" value="UniProtKB-SubCell"/>
</dbReference>
<dbReference type="Proteomes" id="UP001058974">
    <property type="component" value="Chromosome 6"/>
</dbReference>
<reference evidence="6 7" key="1">
    <citation type="journal article" date="2022" name="Nat. Genet.">
        <title>Improved pea reference genome and pan-genome highlight genomic features and evolutionary characteristics.</title>
        <authorList>
            <person name="Yang T."/>
            <person name="Liu R."/>
            <person name="Luo Y."/>
            <person name="Hu S."/>
            <person name="Wang D."/>
            <person name="Wang C."/>
            <person name="Pandey M.K."/>
            <person name="Ge S."/>
            <person name="Xu Q."/>
            <person name="Li N."/>
            <person name="Li G."/>
            <person name="Huang Y."/>
            <person name="Saxena R.K."/>
            <person name="Ji Y."/>
            <person name="Li M."/>
            <person name="Yan X."/>
            <person name="He Y."/>
            <person name="Liu Y."/>
            <person name="Wang X."/>
            <person name="Xiang C."/>
            <person name="Varshney R.K."/>
            <person name="Ding H."/>
            <person name="Gao S."/>
            <person name="Zong X."/>
        </authorList>
    </citation>
    <scope>NUCLEOTIDE SEQUENCE [LARGE SCALE GENOMIC DNA]</scope>
    <source>
        <strain evidence="6 7">cv. Zhongwan 6</strain>
    </source>
</reference>
<dbReference type="Gene3D" id="3.65.10.10">
    <property type="entry name" value="Enolpyruvate transferase domain"/>
    <property type="match status" value="1"/>
</dbReference>
<protein>
    <recommendedName>
        <fullName evidence="5">Enolpyruvate transferase domain-containing protein</fullName>
    </recommendedName>
</protein>
<name>A0A9D4W251_PEA</name>
<keyword evidence="3" id="KW-0040">ANK repeat</keyword>
<evidence type="ECO:0000256" key="1">
    <source>
        <dbReference type="ARBA" id="ARBA00004413"/>
    </source>
</evidence>
<dbReference type="Gramene" id="Psat06G0014500-T1">
    <property type="protein sequence ID" value="KAI5392866.1"/>
    <property type="gene ID" value="KIW84_060145"/>
</dbReference>
<dbReference type="AlphaFoldDB" id="A0A9D4W251"/>
<gene>
    <name evidence="6" type="ORF">KIW84_060145</name>
</gene>
<evidence type="ECO:0000256" key="3">
    <source>
        <dbReference type="PROSITE-ProRule" id="PRU00023"/>
    </source>
</evidence>
<comment type="caution">
    <text evidence="6">The sequence shown here is derived from an EMBL/GenBank/DDBJ whole genome shotgun (WGS) entry which is preliminary data.</text>
</comment>
<dbReference type="InterPro" id="IPR036770">
    <property type="entry name" value="Ankyrin_rpt-contain_sf"/>
</dbReference>
<keyword evidence="2" id="KW-0808">Transferase</keyword>
<evidence type="ECO:0000313" key="7">
    <source>
        <dbReference type="Proteomes" id="UP001058974"/>
    </source>
</evidence>
<sequence length="283" mass="30559">MGAKVTWTENSVTVTGPPRDSSGRKVLQGIDINMNKMPDVAMTLAVVALSPSLKSIKKNQLPLKSSPWTGHASDDKNLVISFSDDDSGSSDFEKGTAFNLERTVKRPNSSLECSNKLQLPRNSRSLQKEMPKNLPSSCTSRLSPGLCFSRKMWSHKSVHQSSLITALHYVASGGSVNVIDAVRLLITAGAHVSCLDADDNLPFDVIVVPPKLQRIKAVLEELLLDNGSDNGSVGKFLGPVSVDASSLGSFESQMPCLALILSHPMLRNRMPGHTCKLLTNLHC</sequence>
<organism evidence="6 7">
    <name type="scientific">Pisum sativum</name>
    <name type="common">Garden pea</name>
    <name type="synonym">Lathyrus oleraceus</name>
    <dbReference type="NCBI Taxonomy" id="3888"/>
    <lineage>
        <taxon>Eukaryota</taxon>
        <taxon>Viridiplantae</taxon>
        <taxon>Streptophyta</taxon>
        <taxon>Embryophyta</taxon>
        <taxon>Tracheophyta</taxon>
        <taxon>Spermatophyta</taxon>
        <taxon>Magnoliopsida</taxon>
        <taxon>eudicotyledons</taxon>
        <taxon>Gunneridae</taxon>
        <taxon>Pentapetalae</taxon>
        <taxon>rosids</taxon>
        <taxon>fabids</taxon>
        <taxon>Fabales</taxon>
        <taxon>Fabaceae</taxon>
        <taxon>Papilionoideae</taxon>
        <taxon>50 kb inversion clade</taxon>
        <taxon>NPAAA clade</taxon>
        <taxon>Hologalegina</taxon>
        <taxon>IRL clade</taxon>
        <taxon>Fabeae</taxon>
        <taxon>Lathyrus</taxon>
    </lineage>
</organism>
<dbReference type="InterPro" id="IPR001986">
    <property type="entry name" value="Enolpyruvate_Tfrase_dom"/>
</dbReference>
<dbReference type="InterPro" id="IPR036968">
    <property type="entry name" value="Enolpyruvate_Tfrase_sf"/>
</dbReference>
<evidence type="ECO:0000313" key="6">
    <source>
        <dbReference type="EMBL" id="KAI5392866.1"/>
    </source>
</evidence>
<dbReference type="SUPFAM" id="SSF55205">
    <property type="entry name" value="EPT/RTPC-like"/>
    <property type="match status" value="1"/>
</dbReference>
<dbReference type="Pfam" id="PF00275">
    <property type="entry name" value="EPSP_synthase"/>
    <property type="match status" value="1"/>
</dbReference>
<feature type="domain" description="Enolpyruvate transferase" evidence="5">
    <location>
        <begin position="1"/>
        <end position="59"/>
    </location>
</feature>
<evidence type="ECO:0000259" key="5">
    <source>
        <dbReference type="Pfam" id="PF00275"/>
    </source>
</evidence>
<dbReference type="SUPFAM" id="SSF48403">
    <property type="entry name" value="Ankyrin repeat"/>
    <property type="match status" value="1"/>
</dbReference>
<feature type="repeat" description="ANK" evidence="3">
    <location>
        <begin position="162"/>
        <end position="197"/>
    </location>
</feature>
<evidence type="ECO:0000256" key="4">
    <source>
        <dbReference type="SAM" id="MobiDB-lite"/>
    </source>
</evidence>
<dbReference type="InterPro" id="IPR002110">
    <property type="entry name" value="Ankyrin_rpt"/>
</dbReference>
<proteinExistence type="predicted"/>
<feature type="region of interest" description="Disordered" evidence="4">
    <location>
        <begin position="1"/>
        <end position="22"/>
    </location>
</feature>
<comment type="subcellular location">
    <subcellularLocation>
        <location evidence="1">Cell membrane</location>
        <topology evidence="1">Peripheral membrane protein</topology>
        <orientation evidence="1">Cytoplasmic side</orientation>
    </subcellularLocation>
</comment>
<keyword evidence="7" id="KW-1185">Reference proteome</keyword>
<dbReference type="GO" id="GO:0016765">
    <property type="term" value="F:transferase activity, transferring alkyl or aryl (other than methyl) groups"/>
    <property type="evidence" value="ECO:0007669"/>
    <property type="project" value="InterPro"/>
</dbReference>
<dbReference type="PROSITE" id="PS50088">
    <property type="entry name" value="ANK_REPEAT"/>
    <property type="match status" value="1"/>
</dbReference>
<dbReference type="InterPro" id="IPR013792">
    <property type="entry name" value="RNA3'P_cycl/enolpyr_Trfase_a/b"/>
</dbReference>
<accession>A0A9D4W251</accession>